<accession>I3T1Q6</accession>
<dbReference type="EMBL" id="PSQE01000007">
    <property type="protein sequence ID" value="RHN47470.1"/>
    <property type="molecule type" value="Genomic_DNA"/>
</dbReference>
<dbReference type="EMBL" id="BT146654">
    <property type="protein sequence ID" value="AFK46448.1"/>
    <property type="molecule type" value="mRNA"/>
</dbReference>
<evidence type="ECO:0000313" key="3">
    <source>
        <dbReference type="Proteomes" id="UP000265566"/>
    </source>
</evidence>
<reference evidence="1" key="1">
    <citation type="submission" date="2012-05" db="EMBL/GenBank/DDBJ databases">
        <authorList>
            <person name="Krishnakumar V."/>
            <person name="Cheung F."/>
            <person name="Xiao Y."/>
            <person name="Chan A."/>
            <person name="Moskal W.A."/>
            <person name="Town C.D."/>
        </authorList>
    </citation>
    <scope>NUCLEOTIDE SEQUENCE</scope>
</reference>
<organism evidence="1">
    <name type="scientific">Medicago truncatula</name>
    <name type="common">Barrel medic</name>
    <name type="synonym">Medicago tribuloides</name>
    <dbReference type="NCBI Taxonomy" id="3880"/>
    <lineage>
        <taxon>Eukaryota</taxon>
        <taxon>Viridiplantae</taxon>
        <taxon>Streptophyta</taxon>
        <taxon>Embryophyta</taxon>
        <taxon>Tracheophyta</taxon>
        <taxon>Spermatophyta</taxon>
        <taxon>Magnoliopsida</taxon>
        <taxon>eudicotyledons</taxon>
        <taxon>Gunneridae</taxon>
        <taxon>Pentapetalae</taxon>
        <taxon>rosids</taxon>
        <taxon>fabids</taxon>
        <taxon>Fabales</taxon>
        <taxon>Fabaceae</taxon>
        <taxon>Papilionoideae</taxon>
        <taxon>50 kb inversion clade</taxon>
        <taxon>NPAAA clade</taxon>
        <taxon>Hologalegina</taxon>
        <taxon>IRL clade</taxon>
        <taxon>Trifolieae</taxon>
        <taxon>Medicago</taxon>
    </lineage>
</organism>
<gene>
    <name evidence="2" type="ORF">MtrunA17_Chr7g0253371</name>
</gene>
<reference evidence="3" key="2">
    <citation type="journal article" date="2018" name="Nat. Plants">
        <title>Whole-genome landscape of Medicago truncatula symbiotic genes.</title>
        <authorList>
            <person name="Pecrix Y."/>
            <person name="Staton S.E."/>
            <person name="Sallet E."/>
            <person name="Lelandais-Briere C."/>
            <person name="Moreau S."/>
            <person name="Carrere S."/>
            <person name="Blein T."/>
            <person name="Jardinaud M.F."/>
            <person name="Latrasse D."/>
            <person name="Zouine M."/>
            <person name="Zahm M."/>
            <person name="Kreplak J."/>
            <person name="Mayjonade B."/>
            <person name="Satge C."/>
            <person name="Perez M."/>
            <person name="Cauet S."/>
            <person name="Marande W."/>
            <person name="Chantry-Darmon C."/>
            <person name="Lopez-Roques C."/>
            <person name="Bouchez O."/>
            <person name="Berard A."/>
            <person name="Debelle F."/>
            <person name="Munos S."/>
            <person name="Bendahmane A."/>
            <person name="Berges H."/>
            <person name="Niebel A."/>
            <person name="Buitink J."/>
            <person name="Frugier F."/>
            <person name="Benhamed M."/>
            <person name="Crespi M."/>
            <person name="Gouzy J."/>
            <person name="Gamas P."/>
        </authorList>
    </citation>
    <scope>NUCLEOTIDE SEQUENCE [LARGE SCALE GENOMIC DNA]</scope>
    <source>
        <strain evidence="3">cv. Jemalong A17</strain>
    </source>
</reference>
<evidence type="ECO:0000313" key="2">
    <source>
        <dbReference type="EMBL" id="RHN47470.1"/>
    </source>
</evidence>
<name>I3T1Q6_MEDTR</name>
<protein>
    <submittedName>
        <fullName evidence="1">Uncharacterized protein</fullName>
    </submittedName>
</protein>
<proteinExistence type="evidence at transcript level"/>
<dbReference type="Gramene" id="rna42080">
    <property type="protein sequence ID" value="RHN47470.1"/>
    <property type="gene ID" value="gene42080"/>
</dbReference>
<dbReference type="AlphaFoldDB" id="I3T1Q6"/>
<dbReference type="Proteomes" id="UP000265566">
    <property type="component" value="Chromosome 7"/>
</dbReference>
<sequence>MINECVTYEYMNDNKLLLSNNNSYFKRNQNSPCLQFHFLTNSNKVKRKTQHPMHKSNYST</sequence>
<reference evidence="2" key="3">
    <citation type="journal article" date="2018" name="Nat. Plants">
        <title>Whole-genome landscape of Medicago truncatula symbiotic genes.</title>
        <authorList>
            <person name="Pecrix Y."/>
            <person name="Gamas P."/>
            <person name="Carrere S."/>
        </authorList>
    </citation>
    <scope>NUCLEOTIDE SEQUENCE</scope>
    <source>
        <tissue evidence="2">Leaves</tissue>
    </source>
</reference>
<evidence type="ECO:0000313" key="1">
    <source>
        <dbReference type="EMBL" id="AFK46448.1"/>
    </source>
</evidence>